<dbReference type="SUPFAM" id="SSF55073">
    <property type="entry name" value="Nucleotide cyclase"/>
    <property type="match status" value="1"/>
</dbReference>
<name>A0A158QKR2_HAEPC</name>
<dbReference type="GO" id="GO:0046872">
    <property type="term" value="F:metal ion binding"/>
    <property type="evidence" value="ECO:0007669"/>
    <property type="project" value="UniProtKB-KW"/>
</dbReference>
<dbReference type="InterPro" id="IPR000719">
    <property type="entry name" value="Prot_kinase_dom"/>
</dbReference>
<dbReference type="PROSITE" id="PS50125">
    <property type="entry name" value="GUANYLATE_CYCLASE_2"/>
    <property type="match status" value="1"/>
</dbReference>
<dbReference type="SMART" id="SM00220">
    <property type="entry name" value="S_TKc"/>
    <property type="match status" value="1"/>
</dbReference>
<dbReference type="Gene3D" id="3.40.50.2300">
    <property type="match status" value="1"/>
</dbReference>
<dbReference type="EC" id="4.6.1.2" evidence="3"/>
<dbReference type="FunFam" id="1.10.510.10:FF:000941">
    <property type="entry name" value="Guanylate cyclase"/>
    <property type="match status" value="1"/>
</dbReference>
<evidence type="ECO:0000256" key="7">
    <source>
        <dbReference type="ARBA" id="ARBA00022741"/>
    </source>
</evidence>
<keyword evidence="10" id="KW-0342">GTP-binding</keyword>
<keyword evidence="11" id="KW-0472">Membrane</keyword>
<keyword evidence="13" id="KW-0325">Glycoprotein</keyword>
<keyword evidence="8" id="KW-0460">Magnesium</keyword>
<dbReference type="SUPFAM" id="SSF53822">
    <property type="entry name" value="Periplasmic binding protein-like I"/>
    <property type="match status" value="1"/>
</dbReference>
<evidence type="ECO:0000256" key="3">
    <source>
        <dbReference type="ARBA" id="ARBA00012202"/>
    </source>
</evidence>
<evidence type="ECO:0000256" key="2">
    <source>
        <dbReference type="ARBA" id="ARBA00004162"/>
    </source>
</evidence>
<comment type="catalytic activity">
    <reaction evidence="1">
        <text>GTP = 3',5'-cyclic GMP + diphosphate</text>
        <dbReference type="Rhea" id="RHEA:13665"/>
        <dbReference type="ChEBI" id="CHEBI:33019"/>
        <dbReference type="ChEBI" id="CHEBI:37565"/>
        <dbReference type="ChEBI" id="CHEBI:57746"/>
        <dbReference type="EC" id="4.6.1.2"/>
    </reaction>
</comment>
<dbReference type="Pfam" id="PF01094">
    <property type="entry name" value="ANF_receptor"/>
    <property type="match status" value="1"/>
</dbReference>
<dbReference type="GO" id="GO:0043005">
    <property type="term" value="C:neuron projection"/>
    <property type="evidence" value="ECO:0007669"/>
    <property type="project" value="UniProtKB-ARBA"/>
</dbReference>
<dbReference type="GO" id="GO:0001653">
    <property type="term" value="F:peptide receptor activity"/>
    <property type="evidence" value="ECO:0007669"/>
    <property type="project" value="TreeGrafter"/>
</dbReference>
<dbReference type="OMA" id="KMSQVET"/>
<keyword evidence="12" id="KW-0675">Receptor</keyword>
<dbReference type="OrthoDB" id="60033at2759"/>
<accession>A0A158QKR2</accession>
<dbReference type="CDD" id="cd07302">
    <property type="entry name" value="CHD"/>
    <property type="match status" value="1"/>
</dbReference>
<keyword evidence="9" id="KW-1133">Transmembrane helix</keyword>
<dbReference type="GO" id="GO:0005886">
    <property type="term" value="C:plasma membrane"/>
    <property type="evidence" value="ECO:0007669"/>
    <property type="project" value="UniProtKB-SubCell"/>
</dbReference>
<dbReference type="GO" id="GO:0004672">
    <property type="term" value="F:protein kinase activity"/>
    <property type="evidence" value="ECO:0007669"/>
    <property type="project" value="InterPro"/>
</dbReference>
<dbReference type="GO" id="GO:0004383">
    <property type="term" value="F:guanylate cyclase activity"/>
    <property type="evidence" value="ECO:0007669"/>
    <property type="project" value="UniProtKB-EC"/>
</dbReference>
<dbReference type="PANTHER" id="PTHR11920">
    <property type="entry name" value="GUANYLYL CYCLASE"/>
    <property type="match status" value="1"/>
</dbReference>
<dbReference type="SUPFAM" id="SSF56112">
    <property type="entry name" value="Protein kinase-like (PK-like)"/>
    <property type="match status" value="1"/>
</dbReference>
<evidence type="ECO:0000256" key="14">
    <source>
        <dbReference type="ARBA" id="ARBA00023239"/>
    </source>
</evidence>
<evidence type="ECO:0000313" key="21">
    <source>
        <dbReference type="WBParaSite" id="HPLM_0000510301-mRNA-1"/>
    </source>
</evidence>
<dbReference type="GO" id="GO:0009266">
    <property type="term" value="P:response to temperature stimulus"/>
    <property type="evidence" value="ECO:0007669"/>
    <property type="project" value="UniProtKB-ARBA"/>
</dbReference>
<evidence type="ECO:0000259" key="18">
    <source>
        <dbReference type="PROSITE" id="PS50125"/>
    </source>
</evidence>
<dbReference type="Pfam" id="PF07714">
    <property type="entry name" value="PK_Tyr_Ser-Thr"/>
    <property type="match status" value="1"/>
</dbReference>
<dbReference type="InterPro" id="IPR028082">
    <property type="entry name" value="Peripla_BP_I"/>
</dbReference>
<dbReference type="PROSITE" id="PS50011">
    <property type="entry name" value="PROTEIN_KINASE_DOM"/>
    <property type="match status" value="1"/>
</dbReference>
<protein>
    <recommendedName>
        <fullName evidence="3">guanylate cyclase</fullName>
        <ecNumber evidence="3">4.6.1.2</ecNumber>
    </recommendedName>
</protein>
<dbReference type="GO" id="GO:0005524">
    <property type="term" value="F:ATP binding"/>
    <property type="evidence" value="ECO:0007669"/>
    <property type="project" value="InterPro"/>
</dbReference>
<evidence type="ECO:0000256" key="8">
    <source>
        <dbReference type="ARBA" id="ARBA00022842"/>
    </source>
</evidence>
<dbReference type="InterPro" id="IPR001054">
    <property type="entry name" value="A/G_cyclase"/>
</dbReference>
<dbReference type="STRING" id="6290.A0A158QKR2"/>
<dbReference type="Pfam" id="PF00211">
    <property type="entry name" value="Guanylate_cyc"/>
    <property type="match status" value="1"/>
</dbReference>
<organism evidence="21">
    <name type="scientific">Haemonchus placei</name>
    <name type="common">Barber's pole worm</name>
    <dbReference type="NCBI Taxonomy" id="6290"/>
    <lineage>
        <taxon>Eukaryota</taxon>
        <taxon>Metazoa</taxon>
        <taxon>Ecdysozoa</taxon>
        <taxon>Nematoda</taxon>
        <taxon>Chromadorea</taxon>
        <taxon>Rhabditida</taxon>
        <taxon>Rhabditina</taxon>
        <taxon>Rhabditomorpha</taxon>
        <taxon>Strongyloidea</taxon>
        <taxon>Trichostrongylidae</taxon>
        <taxon>Haemonchus</taxon>
    </lineage>
</organism>
<evidence type="ECO:0000256" key="16">
    <source>
        <dbReference type="SAM" id="Coils"/>
    </source>
</evidence>
<dbReference type="GO" id="GO:0007168">
    <property type="term" value="P:receptor guanylyl cyclase signaling pathway"/>
    <property type="evidence" value="ECO:0007669"/>
    <property type="project" value="TreeGrafter"/>
</dbReference>
<evidence type="ECO:0000259" key="17">
    <source>
        <dbReference type="PROSITE" id="PS50011"/>
    </source>
</evidence>
<dbReference type="AlphaFoldDB" id="A0A158QKR2"/>
<dbReference type="InterPro" id="IPR029787">
    <property type="entry name" value="Nucleotide_cyclase"/>
</dbReference>
<evidence type="ECO:0000256" key="9">
    <source>
        <dbReference type="ARBA" id="ARBA00022989"/>
    </source>
</evidence>
<dbReference type="GO" id="GO:0035556">
    <property type="term" value="P:intracellular signal transduction"/>
    <property type="evidence" value="ECO:0007669"/>
    <property type="project" value="InterPro"/>
</dbReference>
<dbReference type="Gene3D" id="1.10.510.10">
    <property type="entry name" value="Transferase(Phosphotransferase) domain 1"/>
    <property type="match status" value="1"/>
</dbReference>
<keyword evidence="7" id="KW-0547">Nucleotide-binding</keyword>
<dbReference type="InterPro" id="IPR001828">
    <property type="entry name" value="ANF_lig-bd_rcpt"/>
</dbReference>
<keyword evidence="4" id="KW-1003">Cell membrane</keyword>
<evidence type="ECO:0000256" key="11">
    <source>
        <dbReference type="ARBA" id="ARBA00023136"/>
    </source>
</evidence>
<evidence type="ECO:0000256" key="6">
    <source>
        <dbReference type="ARBA" id="ARBA00022723"/>
    </source>
</evidence>
<feature type="domain" description="Guanylate cyclase" evidence="18">
    <location>
        <begin position="908"/>
        <end position="1038"/>
    </location>
</feature>
<proteinExistence type="predicted"/>
<reference evidence="21" key="1">
    <citation type="submission" date="2016-04" db="UniProtKB">
        <authorList>
            <consortium name="WormBaseParasite"/>
        </authorList>
    </citation>
    <scope>IDENTIFICATION</scope>
</reference>
<dbReference type="SMART" id="SM00044">
    <property type="entry name" value="CYCc"/>
    <property type="match status" value="1"/>
</dbReference>
<evidence type="ECO:0000313" key="20">
    <source>
        <dbReference type="Proteomes" id="UP000268014"/>
    </source>
</evidence>
<keyword evidence="6" id="KW-0479">Metal-binding</keyword>
<dbReference type="GO" id="GO:0005525">
    <property type="term" value="F:GTP binding"/>
    <property type="evidence" value="ECO:0007669"/>
    <property type="project" value="UniProtKB-KW"/>
</dbReference>
<keyword evidence="20" id="KW-1185">Reference proteome</keyword>
<dbReference type="WBParaSite" id="HPLM_0000510301-mRNA-1">
    <property type="protein sequence ID" value="HPLM_0000510301-mRNA-1"/>
    <property type="gene ID" value="HPLM_0000510301"/>
</dbReference>
<keyword evidence="5" id="KW-0812">Transmembrane</keyword>
<keyword evidence="14" id="KW-0456">Lyase</keyword>
<evidence type="ECO:0000256" key="13">
    <source>
        <dbReference type="ARBA" id="ARBA00023180"/>
    </source>
</evidence>
<reference evidence="19 20" key="2">
    <citation type="submission" date="2018-11" db="EMBL/GenBank/DDBJ databases">
        <authorList>
            <consortium name="Pathogen Informatics"/>
        </authorList>
    </citation>
    <scope>NUCLEOTIDE SEQUENCE [LARGE SCALE GENOMIC DNA]</scope>
    <source>
        <strain evidence="19 20">MHpl1</strain>
    </source>
</reference>
<dbReference type="InterPro" id="IPR050401">
    <property type="entry name" value="Cyclic_nucleotide_synthase"/>
</dbReference>
<dbReference type="InterPro" id="IPR001245">
    <property type="entry name" value="Ser-Thr/Tyr_kinase_cat_dom"/>
</dbReference>
<evidence type="ECO:0000256" key="1">
    <source>
        <dbReference type="ARBA" id="ARBA00001436"/>
    </source>
</evidence>
<dbReference type="GO" id="GO:0004016">
    <property type="term" value="F:adenylate cyclase activity"/>
    <property type="evidence" value="ECO:0007669"/>
    <property type="project" value="TreeGrafter"/>
</dbReference>
<dbReference type="FunFam" id="3.30.70.1230:FF:000035">
    <property type="entry name" value="Guanylate cyclase"/>
    <property type="match status" value="1"/>
</dbReference>
<dbReference type="Proteomes" id="UP000268014">
    <property type="component" value="Unassembled WGS sequence"/>
</dbReference>
<keyword evidence="15" id="KW-0141">cGMP biosynthesis</keyword>
<gene>
    <name evidence="19" type="ORF">HPLM_LOCUS5095</name>
</gene>
<feature type="coiled-coil region" evidence="16">
    <location>
        <begin position="845"/>
        <end position="872"/>
    </location>
</feature>
<evidence type="ECO:0000313" key="19">
    <source>
        <dbReference type="EMBL" id="VDO24884.1"/>
    </source>
</evidence>
<sequence length="1096" mass="123253">FNLFVNRQLRISKNIFRQFKVVIGHIGAIGALPNYEKVLDLARQELLKDGTLGEDFDIEIISRNGCGEAFEGVAAAADLYHIEHINTFLGPYCNAEMIPVATMANFWNVPIIAYMASANVLSNKKIYKTLIRTSLRTMNTIAESTAAFIKHYKWKKPAKEFYCYYTSFQVSLVSNVGASAFEKLSAFEPVLKRNNIVVTRKILFDESVTVQDILNGGQLDEIRSNSRIVLVMFSSTRDLTAVFREATAKYGLSETEFVFIFPWLQEGANGASPFVGKDSSSLDRVKQTYSNCVLIDDTNGFDDRMITPFMERLGSIGLKESDISLNNIYGYIALFDSLKMFATAGRRVLNRTGQFSALSDGKLMWNTMRRISIQGMVSNAGVGSGTVMLDDLAERIPYYSAFFVDKAREEADVDNPVHDGYGTAKVRPFANMAPSLISNCDGLETGTGCFEINVTEVSSSFWPSIDGNLPTDEPVCGFRGEKCDYTLIIVAASATLCFLLTIAGAWALRRYCETKALSRMSWRIFRDDMQIVDEEQVKSMLSLNSQRTKLSNANMSLLQHHAIIGVNTHATYHMYEQRRPIKFNRADLTLLTKMKQAVHDNLNPFLGIAFNEKSELLILWKFCSRGTLQDVIYNEQFVLDDKFHGAFVKDITLGLEYLHLSTIGFHGALTTWSTLIDRNWQVKLTDYGVSDAVCRWKKHGSINDEIMKDGEEKTEGGQKTAILYVAPEIRLSDEQNKSRRVDQTWVSQSLEKRRSADIYAFGMVMYEILFRNYPYSDKTDISELVTKASAGEKISRPSVQKDKQLHPDLQALLQDCWHDTPDARPSIRRVRLSADAILKTKGSLVDSMTRMMEEYANNLEKLVNERTGMLEEATIRADKLLSQLLPKYVANELKNGRPVPPKMYSSATVMFTDVVGFTRLCGSSTPIEVVTLLNSVYSGFDEIINKHDGYKVETIGDAYMVVSGIPEENGKRHINNIAEIALDIMTFLETYRIPHRKSEQLVIRVGFHSGQVAAAVVGLNSPRYCLFGDTVNMASRMESSGEPGRIQLSAQSKKLLDNDYPEFVTSKRGEIDVKGKGECCTYWLLRKDNSYFSNAT</sequence>
<dbReference type="GO" id="GO:0042330">
    <property type="term" value="P:taxis"/>
    <property type="evidence" value="ECO:0007669"/>
    <property type="project" value="UniProtKB-ARBA"/>
</dbReference>
<evidence type="ECO:0000256" key="15">
    <source>
        <dbReference type="ARBA" id="ARBA00023293"/>
    </source>
</evidence>
<dbReference type="GO" id="GO:0009581">
    <property type="term" value="P:detection of external stimulus"/>
    <property type="evidence" value="ECO:0007669"/>
    <property type="project" value="UniProtKB-ARBA"/>
</dbReference>
<evidence type="ECO:0000256" key="4">
    <source>
        <dbReference type="ARBA" id="ARBA00022475"/>
    </source>
</evidence>
<keyword evidence="16" id="KW-0175">Coiled coil</keyword>
<dbReference type="InterPro" id="IPR011009">
    <property type="entry name" value="Kinase-like_dom_sf"/>
</dbReference>
<evidence type="ECO:0000256" key="12">
    <source>
        <dbReference type="ARBA" id="ARBA00023170"/>
    </source>
</evidence>
<comment type="subcellular location">
    <subcellularLocation>
        <location evidence="2">Cell membrane</location>
        <topology evidence="2">Single-pass membrane protein</topology>
    </subcellularLocation>
</comment>
<dbReference type="GO" id="GO:0009582">
    <property type="term" value="P:detection of abiotic stimulus"/>
    <property type="evidence" value="ECO:0007669"/>
    <property type="project" value="UniProtKB-ARBA"/>
</dbReference>
<dbReference type="Gene3D" id="3.30.70.1230">
    <property type="entry name" value="Nucleotide cyclase"/>
    <property type="match status" value="1"/>
</dbReference>
<evidence type="ECO:0000256" key="10">
    <source>
        <dbReference type="ARBA" id="ARBA00023134"/>
    </source>
</evidence>
<dbReference type="PANTHER" id="PTHR11920:SF342">
    <property type="entry name" value="RECEPTOR-TYPE GUANYLATE CYCLASE GCY-29"/>
    <property type="match status" value="1"/>
</dbReference>
<feature type="domain" description="Protein kinase" evidence="17">
    <location>
        <begin position="511"/>
        <end position="838"/>
    </location>
</feature>
<evidence type="ECO:0000256" key="5">
    <source>
        <dbReference type="ARBA" id="ARBA00022692"/>
    </source>
</evidence>
<dbReference type="CDD" id="cd06352">
    <property type="entry name" value="PBP1_NPR_GC-like"/>
    <property type="match status" value="1"/>
</dbReference>
<dbReference type="EMBL" id="UZAF01016289">
    <property type="protein sequence ID" value="VDO24884.1"/>
    <property type="molecule type" value="Genomic_DNA"/>
</dbReference>